<dbReference type="KEGG" id="simp:C6571_08515"/>
<evidence type="ECO:0000313" key="2">
    <source>
        <dbReference type="Proteomes" id="UP000239326"/>
    </source>
</evidence>
<keyword evidence="2" id="KW-1185">Reference proteome</keyword>
<dbReference type="Proteomes" id="UP000239326">
    <property type="component" value="Chromosome"/>
</dbReference>
<sequence length="105" mass="11407">MSLRSSVQPPEAAALELRPSLRRQAWSRDLQPALSDRCAVREGGRRQRCGAARPAMALVRRPLASAVPVSQLLLGAAHQRTSTTFAIINIAFSAYLSCARGSFYP</sequence>
<dbReference type="AlphaFoldDB" id="A0A2S0MZK1"/>
<gene>
    <name evidence="1" type="ORF">C6571_08515</name>
</gene>
<accession>A0A2S0MZK1</accession>
<dbReference type="EMBL" id="CP027669">
    <property type="protein sequence ID" value="AVO41328.1"/>
    <property type="molecule type" value="Genomic_DNA"/>
</dbReference>
<name>A0A2S0MZK1_9BURK</name>
<evidence type="ECO:0000313" key="1">
    <source>
        <dbReference type="EMBL" id="AVO41328.1"/>
    </source>
</evidence>
<protein>
    <submittedName>
        <fullName evidence="1">Uncharacterized protein</fullName>
    </submittedName>
</protein>
<reference evidence="1 2" key="1">
    <citation type="submission" date="2018-03" db="EMBL/GenBank/DDBJ databases">
        <title>Genome sequencing of Simplicispira sp.</title>
        <authorList>
            <person name="Kim S.-J."/>
            <person name="Heo J."/>
            <person name="Kwon S.-W."/>
        </authorList>
    </citation>
    <scope>NUCLEOTIDE SEQUENCE [LARGE SCALE GENOMIC DNA]</scope>
    <source>
        <strain evidence="1 2">SC1-8</strain>
    </source>
</reference>
<proteinExistence type="predicted"/>
<organism evidence="1 2">
    <name type="scientific">Simplicispira suum</name>
    <dbReference type="NCBI Taxonomy" id="2109915"/>
    <lineage>
        <taxon>Bacteria</taxon>
        <taxon>Pseudomonadati</taxon>
        <taxon>Pseudomonadota</taxon>
        <taxon>Betaproteobacteria</taxon>
        <taxon>Burkholderiales</taxon>
        <taxon>Comamonadaceae</taxon>
        <taxon>Simplicispira</taxon>
    </lineage>
</organism>